<dbReference type="PROSITE" id="PS50088">
    <property type="entry name" value="ANK_REPEAT"/>
    <property type="match status" value="2"/>
</dbReference>
<evidence type="ECO:0000256" key="2">
    <source>
        <dbReference type="ARBA" id="ARBA00023043"/>
    </source>
</evidence>
<evidence type="ECO:0000256" key="4">
    <source>
        <dbReference type="SAM" id="MobiDB-lite"/>
    </source>
</evidence>
<dbReference type="PRINTS" id="PR01415">
    <property type="entry name" value="ANKYRIN"/>
</dbReference>
<dbReference type="SMART" id="SM00248">
    <property type="entry name" value="ANK"/>
    <property type="match status" value="3"/>
</dbReference>
<proteinExistence type="predicted"/>
<reference evidence="5" key="1">
    <citation type="submission" date="2022-12" db="EMBL/GenBank/DDBJ databases">
        <authorList>
            <person name="Petersen C."/>
        </authorList>
    </citation>
    <scope>NUCLEOTIDE SEQUENCE</scope>
    <source>
        <strain evidence="5">IBT 29495</strain>
    </source>
</reference>
<dbReference type="SUPFAM" id="SSF48403">
    <property type="entry name" value="Ankyrin repeat"/>
    <property type="match status" value="1"/>
</dbReference>
<reference evidence="5" key="2">
    <citation type="journal article" date="2023" name="IMA Fungus">
        <title>Comparative genomic study of the Penicillium genus elucidates a diverse pangenome and 15 lateral gene transfer events.</title>
        <authorList>
            <person name="Petersen C."/>
            <person name="Sorensen T."/>
            <person name="Nielsen M.R."/>
            <person name="Sondergaard T.E."/>
            <person name="Sorensen J.L."/>
            <person name="Fitzpatrick D.A."/>
            <person name="Frisvad J.C."/>
            <person name="Nielsen K.L."/>
        </authorList>
    </citation>
    <scope>NUCLEOTIDE SEQUENCE</scope>
    <source>
        <strain evidence="5">IBT 29495</strain>
    </source>
</reference>
<dbReference type="PANTHER" id="PTHR24171">
    <property type="entry name" value="ANKYRIN REPEAT DOMAIN-CONTAINING PROTEIN 39-RELATED"/>
    <property type="match status" value="1"/>
</dbReference>
<organism evidence="5 6">
    <name type="scientific">Penicillium fimorum</name>
    <dbReference type="NCBI Taxonomy" id="1882269"/>
    <lineage>
        <taxon>Eukaryota</taxon>
        <taxon>Fungi</taxon>
        <taxon>Dikarya</taxon>
        <taxon>Ascomycota</taxon>
        <taxon>Pezizomycotina</taxon>
        <taxon>Eurotiomycetes</taxon>
        <taxon>Eurotiomycetidae</taxon>
        <taxon>Eurotiales</taxon>
        <taxon>Aspergillaceae</taxon>
        <taxon>Penicillium</taxon>
    </lineage>
</organism>
<keyword evidence="6" id="KW-1185">Reference proteome</keyword>
<evidence type="ECO:0000256" key="3">
    <source>
        <dbReference type="PROSITE-ProRule" id="PRU00023"/>
    </source>
</evidence>
<dbReference type="AlphaFoldDB" id="A0A9W9XS58"/>
<dbReference type="InterPro" id="IPR002110">
    <property type="entry name" value="Ankyrin_rpt"/>
</dbReference>
<dbReference type="EMBL" id="JAPWDS010000003">
    <property type="protein sequence ID" value="KAJ5502332.1"/>
    <property type="molecule type" value="Genomic_DNA"/>
</dbReference>
<keyword evidence="2 3" id="KW-0040">ANK repeat</keyword>
<dbReference type="Pfam" id="PF12796">
    <property type="entry name" value="Ank_2"/>
    <property type="match status" value="1"/>
</dbReference>
<keyword evidence="1" id="KW-0677">Repeat</keyword>
<dbReference type="PROSITE" id="PS50297">
    <property type="entry name" value="ANK_REP_REGION"/>
    <property type="match status" value="2"/>
</dbReference>
<feature type="repeat" description="ANK" evidence="3">
    <location>
        <begin position="104"/>
        <end position="136"/>
    </location>
</feature>
<feature type="repeat" description="ANK" evidence="3">
    <location>
        <begin position="71"/>
        <end position="103"/>
    </location>
</feature>
<evidence type="ECO:0000313" key="6">
    <source>
        <dbReference type="Proteomes" id="UP001149954"/>
    </source>
</evidence>
<dbReference type="InterPro" id="IPR036770">
    <property type="entry name" value="Ankyrin_rpt-contain_sf"/>
</dbReference>
<accession>A0A9W9XS58</accession>
<gene>
    <name evidence="5" type="ORF">N7463_005206</name>
</gene>
<evidence type="ECO:0008006" key="7">
    <source>
        <dbReference type="Google" id="ProtNLM"/>
    </source>
</evidence>
<evidence type="ECO:0000256" key="1">
    <source>
        <dbReference type="ARBA" id="ARBA00022737"/>
    </source>
</evidence>
<name>A0A9W9XS58_9EURO</name>
<evidence type="ECO:0000313" key="5">
    <source>
        <dbReference type="EMBL" id="KAJ5502332.1"/>
    </source>
</evidence>
<dbReference type="OrthoDB" id="195446at2759"/>
<comment type="caution">
    <text evidence="5">The sequence shown here is derived from an EMBL/GenBank/DDBJ whole genome shotgun (WGS) entry which is preliminary data.</text>
</comment>
<sequence length="142" mass="15327">MVSLVTHPPSHEHLQETDSTDDSDLSVSEGGQSTQTISMSPLYYATWLGLTDSMDILLRSKLYSIDEQGTFGRTPLAAACERGNLEAVKKLLDNDADFEIAGDNEQAPLHAAACNGHVEILKLLLEKGAKIHSGYDGSKTPL</sequence>
<dbReference type="Gene3D" id="1.25.40.20">
    <property type="entry name" value="Ankyrin repeat-containing domain"/>
    <property type="match status" value="1"/>
</dbReference>
<dbReference type="Proteomes" id="UP001149954">
    <property type="component" value="Unassembled WGS sequence"/>
</dbReference>
<protein>
    <recommendedName>
        <fullName evidence="7">Ankyrin</fullName>
    </recommendedName>
</protein>
<feature type="region of interest" description="Disordered" evidence="4">
    <location>
        <begin position="1"/>
        <end position="33"/>
    </location>
</feature>